<dbReference type="RefSeq" id="XP_022632124.1">
    <property type="nucleotide sequence ID" value="XM_022776403.1"/>
</dbReference>
<dbReference type="PANTHER" id="PTHR33103">
    <property type="entry name" value="OS01G0153900 PROTEIN"/>
    <property type="match status" value="1"/>
</dbReference>
<sequence>MAAVGTEERITLKLMVLKKENKVIFAEAGKDFVDVLFSFLTLPLGTIARVVRKESKLQPSEVASLSSLYQSVENLDKECFPTDTCKEMLLCPRNSMEAYCRSSKINIDDTEPTEYFVCNDLVRCRIKPPVLISTFRNKRCRCGSMLAKPISTETFDSFDGFVQTNSSFMVTDGMKVFPNSFDKIINVLKDSGIENMSSISERTVNITKNQVVELLKHCFCSRSVLTDLFLEKAEKAGRDYRETLLKRRRITPCDLKANNCDGIIVKIVLRKSSGKILFAEGKADFADFLFTFLTIPLGALCLMGGCSYDDSVDGLYKSVVDLDEDYFTTKEVKNKFVDPVLAPQFKLHNLLSLKNGDVPNYFCYSEWDYHGKMVKDFCLTSKRKVELYPCYYESCVASEFLDPLSDTSNNGKAYVKGPTPYMVTDDLVVTPSSSLSVVSLLRTMNIPRHDLQEKVVSIGKEEGVRILQASLSSRSALTLGLSHLTKVKEEN</sequence>
<dbReference type="OrthoDB" id="1277335at2759"/>
<keyword evidence="1" id="KW-1185">Reference proteome</keyword>
<proteinExistence type="predicted"/>
<accession>A0A3Q0ENZ6</accession>
<dbReference type="KEGG" id="vra:106779037"/>
<dbReference type="InterPro" id="IPR007750">
    <property type="entry name" value="DUF674"/>
</dbReference>
<evidence type="ECO:0000313" key="2">
    <source>
        <dbReference type="RefSeq" id="XP_022632124.1"/>
    </source>
</evidence>
<dbReference type="AlphaFoldDB" id="A0A3Q0ENZ6"/>
<dbReference type="PANTHER" id="PTHR33103:SF43">
    <property type="entry name" value="DUF674 FAMILY PROTEIN"/>
    <property type="match status" value="1"/>
</dbReference>
<reference evidence="2" key="1">
    <citation type="submission" date="2025-08" db="UniProtKB">
        <authorList>
            <consortium name="RefSeq"/>
        </authorList>
    </citation>
    <scope>IDENTIFICATION</scope>
    <source>
        <tissue evidence="2">Leaf</tissue>
    </source>
</reference>
<name>A0A3Q0ENZ6_VIGRR</name>
<evidence type="ECO:0000313" key="1">
    <source>
        <dbReference type="Proteomes" id="UP000087766"/>
    </source>
</evidence>
<organism evidence="1 2">
    <name type="scientific">Vigna radiata var. radiata</name>
    <name type="common">Mung bean</name>
    <name type="synonym">Phaseolus aureus</name>
    <dbReference type="NCBI Taxonomy" id="3916"/>
    <lineage>
        <taxon>Eukaryota</taxon>
        <taxon>Viridiplantae</taxon>
        <taxon>Streptophyta</taxon>
        <taxon>Embryophyta</taxon>
        <taxon>Tracheophyta</taxon>
        <taxon>Spermatophyta</taxon>
        <taxon>Magnoliopsida</taxon>
        <taxon>eudicotyledons</taxon>
        <taxon>Gunneridae</taxon>
        <taxon>Pentapetalae</taxon>
        <taxon>rosids</taxon>
        <taxon>fabids</taxon>
        <taxon>Fabales</taxon>
        <taxon>Fabaceae</taxon>
        <taxon>Papilionoideae</taxon>
        <taxon>50 kb inversion clade</taxon>
        <taxon>NPAAA clade</taxon>
        <taxon>indigoferoid/millettioid clade</taxon>
        <taxon>Phaseoleae</taxon>
        <taxon>Vigna</taxon>
    </lineage>
</organism>
<gene>
    <name evidence="2" type="primary">LOC106779037</name>
</gene>
<dbReference type="GeneID" id="106779037"/>
<dbReference type="Proteomes" id="UP000087766">
    <property type="component" value="Unplaced"/>
</dbReference>
<protein>
    <submittedName>
        <fullName evidence="2">Uncharacterized protein LOC106779037 isoform X1</fullName>
    </submittedName>
</protein>
<dbReference type="Pfam" id="PF05056">
    <property type="entry name" value="DUF674"/>
    <property type="match status" value="1"/>
</dbReference>